<reference evidence="7" key="2">
    <citation type="submission" date="2020-09" db="EMBL/GenBank/DDBJ databases">
        <authorList>
            <person name="Sun Q."/>
            <person name="Kim S."/>
        </authorList>
    </citation>
    <scope>NUCLEOTIDE SEQUENCE</scope>
    <source>
        <strain evidence="7">KCTC 12870</strain>
    </source>
</reference>
<reference evidence="7" key="1">
    <citation type="journal article" date="2014" name="Int. J. Syst. Evol. Microbiol.">
        <title>Complete genome sequence of Corynebacterium casei LMG S-19264T (=DSM 44701T), isolated from a smear-ripened cheese.</title>
        <authorList>
            <consortium name="US DOE Joint Genome Institute (JGI-PGF)"/>
            <person name="Walter F."/>
            <person name="Albersmeier A."/>
            <person name="Kalinowski J."/>
            <person name="Ruckert C."/>
        </authorList>
    </citation>
    <scope>NUCLEOTIDE SEQUENCE</scope>
    <source>
        <strain evidence="7">KCTC 12870</strain>
    </source>
</reference>
<keyword evidence="3 4" id="KW-0408">Iron</keyword>
<dbReference type="InterPro" id="IPR032675">
    <property type="entry name" value="LRR_dom_sf"/>
</dbReference>
<feature type="transmembrane region" description="Helical" evidence="5">
    <location>
        <begin position="82"/>
        <end position="99"/>
    </location>
</feature>
<dbReference type="GO" id="GO:0009055">
    <property type="term" value="F:electron transfer activity"/>
    <property type="evidence" value="ECO:0007669"/>
    <property type="project" value="InterPro"/>
</dbReference>
<dbReference type="Proteomes" id="UP000642829">
    <property type="component" value="Unassembled WGS sequence"/>
</dbReference>
<keyword evidence="1 4" id="KW-0349">Heme</keyword>
<dbReference type="RefSeq" id="WP_189513479.1">
    <property type="nucleotide sequence ID" value="NZ_BMXG01000007.1"/>
</dbReference>
<dbReference type="SUPFAM" id="SSF52047">
    <property type="entry name" value="RNI-like"/>
    <property type="match status" value="1"/>
</dbReference>
<protein>
    <recommendedName>
        <fullName evidence="6">Cytochrome c domain-containing protein</fullName>
    </recommendedName>
</protein>
<keyword evidence="8" id="KW-1185">Reference proteome</keyword>
<dbReference type="Pfam" id="PF07635">
    <property type="entry name" value="PSCyt1"/>
    <property type="match status" value="1"/>
</dbReference>
<evidence type="ECO:0000256" key="2">
    <source>
        <dbReference type="ARBA" id="ARBA00022723"/>
    </source>
</evidence>
<comment type="caution">
    <text evidence="7">The sequence shown here is derived from an EMBL/GenBank/DDBJ whole genome shotgun (WGS) entry which is preliminary data.</text>
</comment>
<keyword evidence="5" id="KW-1133">Transmembrane helix</keyword>
<evidence type="ECO:0000259" key="6">
    <source>
        <dbReference type="PROSITE" id="PS51007"/>
    </source>
</evidence>
<feature type="transmembrane region" description="Helical" evidence="5">
    <location>
        <begin position="111"/>
        <end position="133"/>
    </location>
</feature>
<evidence type="ECO:0000256" key="5">
    <source>
        <dbReference type="SAM" id="Phobius"/>
    </source>
</evidence>
<evidence type="ECO:0000256" key="4">
    <source>
        <dbReference type="PROSITE-ProRule" id="PRU00433"/>
    </source>
</evidence>
<name>A0A8J3DF90_9BACT</name>
<dbReference type="PROSITE" id="PS51007">
    <property type="entry name" value="CYTC"/>
    <property type="match status" value="1"/>
</dbReference>
<proteinExistence type="predicted"/>
<accession>A0A8J3DF90</accession>
<feature type="domain" description="Cytochrome c" evidence="6">
    <location>
        <begin position="174"/>
        <end position="267"/>
    </location>
</feature>
<feature type="transmembrane region" description="Helical" evidence="5">
    <location>
        <begin position="12"/>
        <end position="32"/>
    </location>
</feature>
<sequence length="447" mass="49294">MIDWHSLGALHLVLLHVPIGLFVGVLALELALSREKHQEAHDDAIGILLPLCLLTSILTVRFGYALGETDYDWDAIADHRNAGYVFLGALTLALFSFWWSRWRPNMWSGGVYAISLVASLIALILTGHFGGVITHGEDALTDALPEFMKTKPSATTGGGDTPDGVVSGSEPANPYMDEAYAILEKSCIECHGLDKRKGGYRLDVPRLARVGGESNKPGIVSGEPDASELIHRIMLPRDAEGAMPPNKKPALPSEQIDMLRLWIETGAPFPGEENKAEAKLDPEIVKQLEALRELGWATDFTPWSSSKVLVNLSQAELPDWKLCHAKLLPLSSKLVWLNAANQVWPPEFYTDLKDFPQLQRLHLEHSNVTDADLVQLASFKQLNYLNLASTKVTLSGLKTALTLPALTELFIHNLDLKPKDLKQIRVEHPNVAIIGQSTQEVNKPKEK</sequence>
<feature type="transmembrane region" description="Helical" evidence="5">
    <location>
        <begin position="44"/>
        <end position="62"/>
    </location>
</feature>
<evidence type="ECO:0000256" key="3">
    <source>
        <dbReference type="ARBA" id="ARBA00023004"/>
    </source>
</evidence>
<dbReference type="EMBL" id="BMXG01000007">
    <property type="protein sequence ID" value="GHB99449.1"/>
    <property type="molecule type" value="Genomic_DNA"/>
</dbReference>
<keyword evidence="2 4" id="KW-0479">Metal-binding</keyword>
<organism evidence="7 8">
    <name type="scientific">Cerasicoccus arenae</name>
    <dbReference type="NCBI Taxonomy" id="424488"/>
    <lineage>
        <taxon>Bacteria</taxon>
        <taxon>Pseudomonadati</taxon>
        <taxon>Verrucomicrobiota</taxon>
        <taxon>Opitutia</taxon>
        <taxon>Puniceicoccales</taxon>
        <taxon>Cerasicoccaceae</taxon>
        <taxon>Cerasicoccus</taxon>
    </lineage>
</organism>
<dbReference type="GO" id="GO:0020037">
    <property type="term" value="F:heme binding"/>
    <property type="evidence" value="ECO:0007669"/>
    <property type="project" value="InterPro"/>
</dbReference>
<dbReference type="PANTHER" id="PTHR35889">
    <property type="entry name" value="CYCLOINULO-OLIGOSACCHARIDE FRUCTANOTRANSFERASE-RELATED"/>
    <property type="match status" value="1"/>
</dbReference>
<keyword evidence="5" id="KW-0812">Transmembrane</keyword>
<evidence type="ECO:0000256" key="1">
    <source>
        <dbReference type="ARBA" id="ARBA00022617"/>
    </source>
</evidence>
<dbReference type="PANTHER" id="PTHR35889:SF3">
    <property type="entry name" value="F-BOX DOMAIN-CONTAINING PROTEIN"/>
    <property type="match status" value="1"/>
</dbReference>
<dbReference type="InterPro" id="IPR036909">
    <property type="entry name" value="Cyt_c-like_dom_sf"/>
</dbReference>
<evidence type="ECO:0000313" key="7">
    <source>
        <dbReference type="EMBL" id="GHB99449.1"/>
    </source>
</evidence>
<gene>
    <name evidence="7" type="ORF">GCM10007047_14620</name>
</gene>
<keyword evidence="5" id="KW-0472">Membrane</keyword>
<evidence type="ECO:0000313" key="8">
    <source>
        <dbReference type="Proteomes" id="UP000642829"/>
    </source>
</evidence>
<dbReference type="AlphaFoldDB" id="A0A8J3DF90"/>
<dbReference type="GO" id="GO:0046872">
    <property type="term" value="F:metal ion binding"/>
    <property type="evidence" value="ECO:0007669"/>
    <property type="project" value="UniProtKB-KW"/>
</dbReference>
<dbReference type="InterPro" id="IPR011429">
    <property type="entry name" value="Cyt_c_Planctomycete-type"/>
</dbReference>
<dbReference type="Gene3D" id="3.80.10.10">
    <property type="entry name" value="Ribonuclease Inhibitor"/>
    <property type="match status" value="1"/>
</dbReference>
<dbReference type="InterPro" id="IPR009056">
    <property type="entry name" value="Cyt_c-like_dom"/>
</dbReference>
<dbReference type="SUPFAM" id="SSF46626">
    <property type="entry name" value="Cytochrome c"/>
    <property type="match status" value="1"/>
</dbReference>